<dbReference type="GO" id="GO:0009253">
    <property type="term" value="P:peptidoglycan catabolic process"/>
    <property type="evidence" value="ECO:0007669"/>
    <property type="project" value="InterPro"/>
</dbReference>
<feature type="domain" description="Peptidoglycan recognition protein family" evidence="3">
    <location>
        <begin position="70"/>
        <end position="212"/>
    </location>
</feature>
<dbReference type="InterPro" id="IPR036505">
    <property type="entry name" value="Amidase/PGRP_sf"/>
</dbReference>
<dbReference type="Gene3D" id="3.40.80.10">
    <property type="entry name" value="Peptidoglycan recognition protein-like"/>
    <property type="match status" value="1"/>
</dbReference>
<protein>
    <submittedName>
        <fullName evidence="4">Peptidoglycan recognition protein 3</fullName>
    </submittedName>
</protein>
<dbReference type="EMBL" id="LC484296">
    <property type="protein sequence ID" value="BBK26502.1"/>
    <property type="molecule type" value="mRNA"/>
</dbReference>
<gene>
    <name evidence="4" type="primary">PGRP3</name>
</gene>
<dbReference type="InterPro" id="IPR015510">
    <property type="entry name" value="PGRP"/>
</dbReference>
<dbReference type="InterPro" id="IPR006619">
    <property type="entry name" value="PGRP_domain_met/bac"/>
</dbReference>
<reference evidence="4" key="1">
    <citation type="submission" date="2019-05" db="EMBL/GenBank/DDBJ databases">
        <title>A large number of peptidoglycan recognition protein genes expressed in the bacteriome of the green rice leafhopper Nephotettix cincticeps (Hemiptera, Cicadellidae).</title>
        <authorList>
            <person name="Tomizawa M."/>
            <person name="Nakamura Y."/>
            <person name="Suetsugu Y."/>
            <person name="Noda H."/>
        </authorList>
    </citation>
    <scope>NUCLEOTIDE SEQUENCE</scope>
</reference>
<evidence type="ECO:0000256" key="2">
    <source>
        <dbReference type="ARBA" id="ARBA00022859"/>
    </source>
</evidence>
<organism evidence="4">
    <name type="scientific">Nephotettix cincticeps</name>
    <name type="common">Green rice leafhopper</name>
    <name type="synonym">Selenocephalus cincticeps</name>
    <dbReference type="NCBI Taxonomy" id="94400"/>
    <lineage>
        <taxon>Eukaryota</taxon>
        <taxon>Metazoa</taxon>
        <taxon>Ecdysozoa</taxon>
        <taxon>Arthropoda</taxon>
        <taxon>Hexapoda</taxon>
        <taxon>Insecta</taxon>
        <taxon>Pterygota</taxon>
        <taxon>Neoptera</taxon>
        <taxon>Paraneoptera</taxon>
        <taxon>Hemiptera</taxon>
        <taxon>Auchenorrhyncha</taxon>
        <taxon>Membracoidea</taxon>
        <taxon>Cicadellidae</taxon>
        <taxon>Deltocephalinae</taxon>
        <taxon>Chiasmini</taxon>
        <taxon>Nephotettix</taxon>
    </lineage>
</organism>
<dbReference type="SMART" id="SM00701">
    <property type="entry name" value="PGRP"/>
    <property type="match status" value="1"/>
</dbReference>
<dbReference type="AlphaFoldDB" id="A0A5H2WY89"/>
<keyword evidence="2" id="KW-0391">Immunity</keyword>
<evidence type="ECO:0000256" key="1">
    <source>
        <dbReference type="ARBA" id="ARBA00022588"/>
    </source>
</evidence>
<dbReference type="GO" id="GO:0008745">
    <property type="term" value="F:N-acetylmuramoyl-L-alanine amidase activity"/>
    <property type="evidence" value="ECO:0007669"/>
    <property type="project" value="InterPro"/>
</dbReference>
<proteinExistence type="evidence at transcript level"/>
<evidence type="ECO:0000313" key="4">
    <source>
        <dbReference type="EMBL" id="BBK26502.1"/>
    </source>
</evidence>
<keyword evidence="1" id="KW-0399">Innate immunity</keyword>
<dbReference type="GO" id="GO:0008270">
    <property type="term" value="F:zinc ion binding"/>
    <property type="evidence" value="ECO:0007669"/>
    <property type="project" value="InterPro"/>
</dbReference>
<dbReference type="GO" id="GO:0045087">
    <property type="term" value="P:innate immune response"/>
    <property type="evidence" value="ECO:0007669"/>
    <property type="project" value="UniProtKB-KW"/>
</dbReference>
<name>A0A5H2WY89_NEPCI</name>
<accession>A0A5H2WY89</accession>
<dbReference type="PANTHER" id="PTHR11022">
    <property type="entry name" value="PEPTIDOGLYCAN RECOGNITION PROTEIN"/>
    <property type="match status" value="1"/>
</dbReference>
<dbReference type="PANTHER" id="PTHR11022:SF41">
    <property type="entry name" value="PEPTIDOGLYCAN-RECOGNITION PROTEIN LC-RELATED"/>
    <property type="match status" value="1"/>
</dbReference>
<evidence type="ECO:0000259" key="3">
    <source>
        <dbReference type="SMART" id="SM00701"/>
    </source>
</evidence>
<sequence length="227" mass="26480">MGLGIDENINTYYKVTVEQLIKASEFEEKKRKNLSDDKQYLLGEPEPEEGKIETKFIKDDDLPDTDAIPISIVSREEWGALPRPGGEEVFTAKVPFVHQELNSGTSQCYSFEECSRIVREIQRRDKELGYSDIRYNFLVGDDWNVYEGRGWYVTPEKTNELPKYHAKYYEVALIGNMNRPNHPTFLQSKMLWSVFKKGLEELKVMDDQNFTLIMKNVDFYPNLRQAA</sequence>
<dbReference type="SUPFAM" id="SSF55846">
    <property type="entry name" value="N-acetylmuramoyl-L-alanine amidase-like"/>
    <property type="match status" value="1"/>
</dbReference>